<sequence>MTQSRQKNPIGLDKMKISQSNTDGLQEKIPSSAWKTLAILSLIATMVMYAETMLVPAIPDLIKDFHISYGMSSWILTTYLIAGAIMTPITGKLSDIYGRKKILLIVMGIYALGVSLGGFVTDIYQMLAIRIIQGIGMSMFPIAFGIIRELFPRSKLAIGQGIITSMFAAGAVIGLVAGGHLIQNFGWHATFFSIIPIVLSLLVIIMRFIHVDDSHLQLNGINVSKNKIDVQGAITLAISISAFLMALTMVENNDSSNLVTIPGVVTIGIVYMVLFIMIERRSSAPLVNLKILANKIILPANIMVMIVGLSMFMVFQTIPVLIRSPTPLGFGENPLMTTNVQLPFAIVLLIFGPTSGFIISKLGSIKPIIAGSIISAIGFTNLYLNHSTELLVSVNLAVLSTGLSLTNVGAMNVIMLSTPKTDVGASLGMSTLIRIVGASVGPAIAAMYMQTNKTSLPGISGTFPTSDSYNLIFLTATIISCASVMLSLVLYKQLKKSKILD</sequence>
<evidence type="ECO:0000256" key="2">
    <source>
        <dbReference type="ARBA" id="ARBA00022692"/>
    </source>
</evidence>
<name>A0A2H1EJC1_9ARCH</name>
<dbReference type="PANTHER" id="PTHR23501:SF192">
    <property type="entry name" value="TRANSPORTER"/>
    <property type="match status" value="1"/>
</dbReference>
<keyword evidence="2 5" id="KW-0812">Transmembrane</keyword>
<dbReference type="EMBL" id="FRFC01000005">
    <property type="protein sequence ID" value="SHO47695.1"/>
    <property type="molecule type" value="Genomic_DNA"/>
</dbReference>
<keyword evidence="3 5" id="KW-1133">Transmembrane helix</keyword>
<evidence type="ECO:0000259" key="6">
    <source>
        <dbReference type="PROSITE" id="PS50850"/>
    </source>
</evidence>
<dbReference type="Gene3D" id="1.20.1250.20">
    <property type="entry name" value="MFS general substrate transporter like domains"/>
    <property type="match status" value="1"/>
</dbReference>
<evidence type="ECO:0000256" key="5">
    <source>
        <dbReference type="SAM" id="Phobius"/>
    </source>
</evidence>
<feature type="transmembrane region" description="Helical" evidence="5">
    <location>
        <begin position="159"/>
        <end position="182"/>
    </location>
</feature>
<feature type="transmembrane region" description="Helical" evidence="5">
    <location>
        <begin position="256"/>
        <end position="278"/>
    </location>
</feature>
<keyword evidence="8" id="KW-1185">Reference proteome</keyword>
<feature type="transmembrane region" description="Helical" evidence="5">
    <location>
        <begin position="127"/>
        <end position="147"/>
    </location>
</feature>
<evidence type="ECO:0000313" key="8">
    <source>
        <dbReference type="Proteomes" id="UP000232412"/>
    </source>
</evidence>
<feature type="domain" description="Major facilitator superfamily (MFS) profile" evidence="6">
    <location>
        <begin position="36"/>
        <end position="495"/>
    </location>
</feature>
<dbReference type="SUPFAM" id="SSF103473">
    <property type="entry name" value="MFS general substrate transporter"/>
    <property type="match status" value="1"/>
</dbReference>
<evidence type="ECO:0000256" key="4">
    <source>
        <dbReference type="ARBA" id="ARBA00023136"/>
    </source>
</evidence>
<dbReference type="InterPro" id="IPR036259">
    <property type="entry name" value="MFS_trans_sf"/>
</dbReference>
<feature type="transmembrane region" description="Helical" evidence="5">
    <location>
        <begin position="188"/>
        <end position="209"/>
    </location>
</feature>
<feature type="transmembrane region" description="Helical" evidence="5">
    <location>
        <begin position="37"/>
        <end position="59"/>
    </location>
</feature>
<dbReference type="AlphaFoldDB" id="A0A2H1EJC1"/>
<dbReference type="GO" id="GO:0005886">
    <property type="term" value="C:plasma membrane"/>
    <property type="evidence" value="ECO:0007669"/>
    <property type="project" value="TreeGrafter"/>
</dbReference>
<proteinExistence type="predicted"/>
<dbReference type="Proteomes" id="UP000232412">
    <property type="component" value="Unassembled WGS sequence"/>
</dbReference>
<comment type="subcellular location">
    <subcellularLocation>
        <location evidence="1">Membrane</location>
        <topology evidence="1">Multi-pass membrane protein</topology>
    </subcellularLocation>
</comment>
<dbReference type="GO" id="GO:0022857">
    <property type="term" value="F:transmembrane transporter activity"/>
    <property type="evidence" value="ECO:0007669"/>
    <property type="project" value="InterPro"/>
</dbReference>
<protein>
    <submittedName>
        <fullName evidence="7">Transporter, major facilitator family protein</fullName>
    </submittedName>
</protein>
<feature type="transmembrane region" description="Helical" evidence="5">
    <location>
        <begin position="71"/>
        <end position="90"/>
    </location>
</feature>
<gene>
    <name evidence="7" type="ORF">NSIN_40187</name>
</gene>
<dbReference type="CDD" id="cd17504">
    <property type="entry name" value="MFS_MMR_MDR_like"/>
    <property type="match status" value="1"/>
</dbReference>
<feature type="transmembrane region" description="Helical" evidence="5">
    <location>
        <begin position="367"/>
        <end position="384"/>
    </location>
</feature>
<dbReference type="Pfam" id="PF07690">
    <property type="entry name" value="MFS_1"/>
    <property type="match status" value="1"/>
</dbReference>
<dbReference type="InterPro" id="IPR011701">
    <property type="entry name" value="MFS"/>
</dbReference>
<feature type="transmembrane region" description="Helical" evidence="5">
    <location>
        <begin position="390"/>
        <end position="410"/>
    </location>
</feature>
<evidence type="ECO:0000313" key="7">
    <source>
        <dbReference type="EMBL" id="SHO47695.1"/>
    </source>
</evidence>
<feature type="transmembrane region" description="Helical" evidence="5">
    <location>
        <begin position="102"/>
        <end position="121"/>
    </location>
</feature>
<feature type="transmembrane region" description="Helical" evidence="5">
    <location>
        <begin position="298"/>
        <end position="322"/>
    </location>
</feature>
<dbReference type="OrthoDB" id="117970at2157"/>
<dbReference type="PROSITE" id="PS50850">
    <property type="entry name" value="MFS"/>
    <property type="match status" value="1"/>
</dbReference>
<organism evidence="7 8">
    <name type="scientific">Nitrosotalea sinensis</name>
    <dbReference type="NCBI Taxonomy" id="1499975"/>
    <lineage>
        <taxon>Archaea</taxon>
        <taxon>Nitrososphaerota</taxon>
        <taxon>Nitrososphaeria</taxon>
        <taxon>Nitrosotaleales</taxon>
        <taxon>Nitrosotaleaceae</taxon>
        <taxon>Nitrosotalea</taxon>
    </lineage>
</organism>
<feature type="transmembrane region" description="Helical" evidence="5">
    <location>
        <begin position="469"/>
        <end position="491"/>
    </location>
</feature>
<evidence type="ECO:0000256" key="1">
    <source>
        <dbReference type="ARBA" id="ARBA00004141"/>
    </source>
</evidence>
<dbReference type="InterPro" id="IPR020846">
    <property type="entry name" value="MFS_dom"/>
</dbReference>
<feature type="transmembrane region" description="Helical" evidence="5">
    <location>
        <begin position="230"/>
        <end position="250"/>
    </location>
</feature>
<reference evidence="8" key="1">
    <citation type="submission" date="2016-12" db="EMBL/GenBank/DDBJ databases">
        <authorList>
            <person name="Herbold C."/>
        </authorList>
    </citation>
    <scope>NUCLEOTIDE SEQUENCE [LARGE SCALE GENOMIC DNA]</scope>
</reference>
<keyword evidence="4 5" id="KW-0472">Membrane</keyword>
<dbReference type="PANTHER" id="PTHR23501">
    <property type="entry name" value="MAJOR FACILITATOR SUPERFAMILY"/>
    <property type="match status" value="1"/>
</dbReference>
<feature type="transmembrane region" description="Helical" evidence="5">
    <location>
        <begin position="342"/>
        <end position="360"/>
    </location>
</feature>
<evidence type="ECO:0000256" key="3">
    <source>
        <dbReference type="ARBA" id="ARBA00022989"/>
    </source>
</evidence>
<accession>A0A2H1EJC1</accession>
<dbReference type="RefSeq" id="WP_101010782.1">
    <property type="nucleotide sequence ID" value="NZ_FRFC01000005.1"/>
</dbReference>
<feature type="transmembrane region" description="Helical" evidence="5">
    <location>
        <begin position="431"/>
        <end position="449"/>
    </location>
</feature>